<dbReference type="Proteomes" id="UP000717364">
    <property type="component" value="Unassembled WGS sequence"/>
</dbReference>
<accession>A0A947DGL8</accession>
<reference evidence="1" key="1">
    <citation type="submission" date="2020-11" db="EMBL/GenBank/DDBJ databases">
        <authorList>
            <person name="Konstantinou D."/>
            <person name="Gkelis S."/>
            <person name="Popin R."/>
            <person name="Fewer D."/>
            <person name="Sivonen K."/>
        </authorList>
    </citation>
    <scope>NUCLEOTIDE SEQUENCE</scope>
    <source>
        <strain evidence="1">TAU-MAC 1115</strain>
    </source>
</reference>
<keyword evidence="2" id="KW-1185">Reference proteome</keyword>
<dbReference type="RefSeq" id="WP_215609362.1">
    <property type="nucleotide sequence ID" value="NZ_JADOES010000023.1"/>
</dbReference>
<dbReference type="AlphaFoldDB" id="A0A947DGL8"/>
<protein>
    <recommendedName>
        <fullName evidence="3">Tail sheath protein subtilisin-like domain-containing protein</fullName>
    </recommendedName>
</protein>
<comment type="caution">
    <text evidence="1">The sequence shown here is derived from an EMBL/GenBank/DDBJ whole genome shotgun (WGS) entry which is preliminary data.</text>
</comment>
<organism evidence="1 2">
    <name type="scientific">Leptothoe spongobia TAU-MAC 1115</name>
    <dbReference type="NCBI Taxonomy" id="1967444"/>
    <lineage>
        <taxon>Bacteria</taxon>
        <taxon>Bacillati</taxon>
        <taxon>Cyanobacteriota</taxon>
        <taxon>Cyanophyceae</taxon>
        <taxon>Nodosilineales</taxon>
        <taxon>Cymatolegaceae</taxon>
        <taxon>Leptothoe</taxon>
        <taxon>Leptothoe spongobia</taxon>
    </lineage>
</organism>
<proteinExistence type="predicted"/>
<name>A0A947DGL8_9CYAN</name>
<dbReference type="EMBL" id="JADOES010000023">
    <property type="protein sequence ID" value="MBT9316294.1"/>
    <property type="molecule type" value="Genomic_DNA"/>
</dbReference>
<gene>
    <name evidence="1" type="ORF">IXB50_12760</name>
</gene>
<evidence type="ECO:0000313" key="2">
    <source>
        <dbReference type="Proteomes" id="UP000717364"/>
    </source>
</evidence>
<evidence type="ECO:0008006" key="3">
    <source>
        <dbReference type="Google" id="ProtNLM"/>
    </source>
</evidence>
<sequence>MSGVLFGQPSSLIRQPGAYTRVDASGLVLNQAFASNIVCIVGQALGGDPLQIYKFNDASQSDAVFGPKSPLAQAIKLAFRGGVNGGAPLVYGVRADNSAQASGVLTAVNGTQIQGTMKDFGGYGNTFSINFEDGSVQGTKATVLGTNVQGKPYRQVIDNETSFSRLIQRLSDESPMELSVLTGGQKASQTLTIATSTDDGKATITDQGNTTVSTEGYFYQYPQSLGIVDSQKSLLFAFNATISWNISALATSTFTAPGHSLTDGTPIKFSGTTLPPEVSTDTIYYVRDTSGDNFAIAATSGGAALTLTGTVDSATVIRAFGTTLIASALPAVVEGSYAAAADAVTDAYSQTPTNNISVTDTAYGSNIYRMRMSGVDRWGHNAGQGLIGSIFAVTGGDYAGTYQIMHQEWDGLSTDQTRVVQKLTTGDLTPGTFAGTLDFWPSLRLPKTQPATEAIETQLPANGNIYRGGQFLTISLDVPDEDTIAVFYSTEPGDTIESIGEKIVGLINEDAAWDDVAISAATYNGGTFTSTITITAVDPGIVGNSYKPNILVNTQTTVLVATGGLTLEDGVDPEPPRDALGNTTGALIMASGFDSVPNYQRHLEALEAIKFEPLRWIVCLSDDAAVQAAYSDHVTQMSSTPQRRERMVIMGHGLGWTDAEIRARAETFNNERVVFVSPGLRMADLATGAGARTYSSAQATTAVIAGMLAAEGNGISDPITHTFLTNVLAAEKEYVSGSIALDEMLTSGVLTIEKDPTLVRESRGYRVTRGLTTWRIDNSLESITVVNQSDFIAQVIRDLEETLFVGKALVPTTLPVIVESVNLELQRRSEEQIIYGFEAGATTATINPDNQGAVDVAYTIYPAPALEFVLNTQILLPIPSDSSN</sequence>
<reference evidence="1" key="2">
    <citation type="journal article" date="2021" name="Mar. Drugs">
        <title>Genome Reduction and Secondary Metabolism of the Marine Sponge-Associated Cyanobacterium Leptothoe.</title>
        <authorList>
            <person name="Konstantinou D."/>
            <person name="Popin R.V."/>
            <person name="Fewer D.P."/>
            <person name="Sivonen K."/>
            <person name="Gkelis S."/>
        </authorList>
    </citation>
    <scope>NUCLEOTIDE SEQUENCE</scope>
    <source>
        <strain evidence="1">TAU-MAC 1115</strain>
    </source>
</reference>
<evidence type="ECO:0000313" key="1">
    <source>
        <dbReference type="EMBL" id="MBT9316294.1"/>
    </source>
</evidence>